<gene>
    <name evidence="1" type="ORF">CARN8_6010006</name>
</gene>
<evidence type="ECO:0000313" key="1">
    <source>
        <dbReference type="EMBL" id="VAY89280.1"/>
    </source>
</evidence>
<dbReference type="SUPFAM" id="SSF52540">
    <property type="entry name" value="P-loop containing nucleoside triphosphate hydrolases"/>
    <property type="match status" value="1"/>
</dbReference>
<dbReference type="Gene3D" id="3.40.50.300">
    <property type="entry name" value="P-loop containing nucleotide triphosphate hydrolases"/>
    <property type="match status" value="1"/>
</dbReference>
<evidence type="ECO:0008006" key="2">
    <source>
        <dbReference type="Google" id="ProtNLM"/>
    </source>
</evidence>
<accession>A0A3P3ZR38</accession>
<protein>
    <recommendedName>
        <fullName evidence="2">CobQ/CobB/MinD/ParA nucleotide binding domain-containing protein</fullName>
    </recommendedName>
</protein>
<organism evidence="1">
    <name type="scientific">mine drainage metagenome</name>
    <dbReference type="NCBI Taxonomy" id="410659"/>
    <lineage>
        <taxon>unclassified sequences</taxon>
        <taxon>metagenomes</taxon>
        <taxon>ecological metagenomes</taxon>
    </lineage>
</organism>
<dbReference type="InterPro" id="IPR027417">
    <property type="entry name" value="P-loop_NTPase"/>
</dbReference>
<reference evidence="1" key="1">
    <citation type="submission" date="2018-10" db="EMBL/GenBank/DDBJ databases">
        <authorList>
            <person name="Plewniak F."/>
        </authorList>
    </citation>
    <scope>NUCLEOTIDE SEQUENCE</scope>
</reference>
<name>A0A3P3ZR38_9ZZZZ</name>
<dbReference type="AlphaFoldDB" id="A0A3P3ZR38"/>
<sequence>MKRFVMVLTDKGGTGKSTMTRAIADRYARDGIKALLVDGDGEVGQLYQHYCKLDEDGNPATQNAGDGVMTMRVTGEEKERDKLLAMLDYDLPVVLVDMPAASITALAKFDAEVGFFDELQRSGYRPTMVNVLSPFQSSTRTVQQMVDLAGKSADYVAVVNRWFGDDEDFYMWLGDGNGNPPSRGRAMLPDYGGEEIDLPKLLAGVMVAIDDRMMRFADAAADGSPLSRAQRSRLIRWMKDTDAQLDKVADKIGLGAGK</sequence>
<proteinExistence type="predicted"/>
<dbReference type="EMBL" id="UOYP01000559">
    <property type="protein sequence ID" value="VAY89280.1"/>
    <property type="molecule type" value="Genomic_DNA"/>
</dbReference>